<keyword evidence="5" id="KW-0812">Transmembrane</keyword>
<dbReference type="InterPro" id="IPR024478">
    <property type="entry name" value="HlyB_4HB_MCP"/>
</dbReference>
<reference evidence="8 9" key="1">
    <citation type="submission" date="2017-05" db="EMBL/GenBank/DDBJ databases">
        <authorList>
            <person name="Varghese N."/>
            <person name="Submissions S."/>
        </authorList>
    </citation>
    <scope>NUCLEOTIDE SEQUENCE [LARGE SCALE GENOMIC DNA]</scope>
    <source>
        <strain evidence="8 9">DSM 26001</strain>
    </source>
</reference>
<organism evidence="8 9">
    <name type="scientific">Noviherbaspirillum suwonense</name>
    <dbReference type="NCBI Taxonomy" id="1224511"/>
    <lineage>
        <taxon>Bacteria</taxon>
        <taxon>Pseudomonadati</taxon>
        <taxon>Pseudomonadota</taxon>
        <taxon>Betaproteobacteria</taxon>
        <taxon>Burkholderiales</taxon>
        <taxon>Oxalobacteraceae</taxon>
        <taxon>Noviherbaspirillum</taxon>
    </lineage>
</organism>
<dbReference type="CDD" id="cd06225">
    <property type="entry name" value="HAMP"/>
    <property type="match status" value="1"/>
</dbReference>
<dbReference type="InterPro" id="IPR004090">
    <property type="entry name" value="Chemotax_Me-accpt_rcpt"/>
</dbReference>
<dbReference type="PROSITE" id="PS50885">
    <property type="entry name" value="HAMP"/>
    <property type="match status" value="1"/>
</dbReference>
<evidence type="ECO:0000256" key="5">
    <source>
        <dbReference type="SAM" id="Phobius"/>
    </source>
</evidence>
<dbReference type="EMBL" id="FXUL01000020">
    <property type="protein sequence ID" value="SMP74036.1"/>
    <property type="molecule type" value="Genomic_DNA"/>
</dbReference>
<dbReference type="Pfam" id="PF00672">
    <property type="entry name" value="HAMP"/>
    <property type="match status" value="1"/>
</dbReference>
<dbReference type="Proteomes" id="UP001158049">
    <property type="component" value="Unassembled WGS sequence"/>
</dbReference>
<evidence type="ECO:0000256" key="2">
    <source>
        <dbReference type="ARBA" id="ARBA00029447"/>
    </source>
</evidence>
<gene>
    <name evidence="8" type="ORF">SAMN06295970_12030</name>
</gene>
<dbReference type="CDD" id="cd11386">
    <property type="entry name" value="MCP_signal"/>
    <property type="match status" value="1"/>
</dbReference>
<evidence type="ECO:0000259" key="6">
    <source>
        <dbReference type="PROSITE" id="PS50111"/>
    </source>
</evidence>
<comment type="caution">
    <text evidence="8">The sequence shown here is derived from an EMBL/GenBank/DDBJ whole genome shotgun (WGS) entry which is preliminary data.</text>
</comment>
<feature type="domain" description="HAMP" evidence="7">
    <location>
        <begin position="213"/>
        <end position="265"/>
    </location>
</feature>
<dbReference type="InterPro" id="IPR004089">
    <property type="entry name" value="MCPsignal_dom"/>
</dbReference>
<evidence type="ECO:0000259" key="7">
    <source>
        <dbReference type="PROSITE" id="PS50885"/>
    </source>
</evidence>
<evidence type="ECO:0000313" key="9">
    <source>
        <dbReference type="Proteomes" id="UP001158049"/>
    </source>
</evidence>
<dbReference type="SMART" id="SM00304">
    <property type="entry name" value="HAMP"/>
    <property type="match status" value="1"/>
</dbReference>
<feature type="transmembrane region" description="Helical" evidence="5">
    <location>
        <begin position="13"/>
        <end position="33"/>
    </location>
</feature>
<name>A0ABY1QN01_9BURK</name>
<keyword evidence="1" id="KW-0488">Methylation</keyword>
<protein>
    <submittedName>
        <fullName evidence="8">Methyl-accepting chemotaxis protein</fullName>
    </submittedName>
</protein>
<dbReference type="SMART" id="SM00283">
    <property type="entry name" value="MA"/>
    <property type="match status" value="1"/>
</dbReference>
<feature type="region of interest" description="Disordered" evidence="4">
    <location>
        <begin position="538"/>
        <end position="575"/>
    </location>
</feature>
<comment type="similarity">
    <text evidence="2">Belongs to the methyl-accepting chemotaxis (MCP) protein family.</text>
</comment>
<keyword evidence="9" id="KW-1185">Reference proteome</keyword>
<dbReference type="PROSITE" id="PS50111">
    <property type="entry name" value="CHEMOTAXIS_TRANSDUC_2"/>
    <property type="match status" value="1"/>
</dbReference>
<evidence type="ECO:0000256" key="3">
    <source>
        <dbReference type="PROSITE-ProRule" id="PRU00284"/>
    </source>
</evidence>
<dbReference type="InterPro" id="IPR003660">
    <property type="entry name" value="HAMP_dom"/>
</dbReference>
<keyword evidence="3" id="KW-0807">Transducer</keyword>
<keyword evidence="5" id="KW-1133">Transmembrane helix</keyword>
<evidence type="ECO:0000256" key="1">
    <source>
        <dbReference type="ARBA" id="ARBA00022481"/>
    </source>
</evidence>
<evidence type="ECO:0000256" key="4">
    <source>
        <dbReference type="SAM" id="MobiDB-lite"/>
    </source>
</evidence>
<dbReference type="CDD" id="cd19411">
    <property type="entry name" value="MCP2201-like_sensor"/>
    <property type="match status" value="1"/>
</dbReference>
<dbReference type="PANTHER" id="PTHR43531:SF14">
    <property type="entry name" value="METHYL-ACCEPTING CHEMOTAXIS PROTEIN I-RELATED"/>
    <property type="match status" value="1"/>
</dbReference>
<feature type="domain" description="Methyl-accepting transducer" evidence="6">
    <location>
        <begin position="270"/>
        <end position="499"/>
    </location>
</feature>
<dbReference type="InterPro" id="IPR051310">
    <property type="entry name" value="MCP_chemotaxis"/>
</dbReference>
<keyword evidence="5" id="KW-0472">Membrane</keyword>
<dbReference type="RefSeq" id="WP_283444347.1">
    <property type="nucleotide sequence ID" value="NZ_FXUL01000020.1"/>
</dbReference>
<accession>A0ABY1QN01</accession>
<dbReference type="SUPFAM" id="SSF58104">
    <property type="entry name" value="Methyl-accepting chemotaxis protein (MCP) signaling domain"/>
    <property type="match status" value="1"/>
</dbReference>
<proteinExistence type="inferred from homology"/>
<dbReference type="PANTHER" id="PTHR43531">
    <property type="entry name" value="PROTEIN ICFG"/>
    <property type="match status" value="1"/>
</dbReference>
<evidence type="ECO:0000313" key="8">
    <source>
        <dbReference type="EMBL" id="SMP74036.1"/>
    </source>
</evidence>
<dbReference type="PRINTS" id="PR00260">
    <property type="entry name" value="CHEMTRNSDUCR"/>
</dbReference>
<dbReference type="InterPro" id="IPR047347">
    <property type="entry name" value="YvaQ-like_sensor"/>
</dbReference>
<dbReference type="Pfam" id="PF12729">
    <property type="entry name" value="4HB_MCP_1"/>
    <property type="match status" value="1"/>
</dbReference>
<feature type="compositionally biased region" description="Low complexity" evidence="4">
    <location>
        <begin position="538"/>
        <end position="557"/>
    </location>
</feature>
<dbReference type="Pfam" id="PF00015">
    <property type="entry name" value="MCPsignal"/>
    <property type="match status" value="1"/>
</dbReference>
<dbReference type="Gene3D" id="1.10.287.950">
    <property type="entry name" value="Methyl-accepting chemotaxis protein"/>
    <property type="match status" value="1"/>
</dbReference>
<sequence>MPLMGNASIGKKIAAAFGVVLAVSVLTTGIGLWQMDKMSASNKALLELPLKKERLVSDWYRTIYGGSRRTLAIAKSSDNGLVTFFAEDSAQGSKQAGEIMKKVETLLTSDDEMRLLKQISEARDFYNVQKAAVTKAKEAGNAEEANRVLDQKFIPASEKYQTLLRDLLEMQRAEIDRSAALSNEASASSLNWQIALTGLLVLLVAACGFALKASIVKPLAFAIGIARRVAKGDLTADVRSNSRDEAGQLLEALGDMSRALRGLVAEVKQGAETIAGASGELAQGNADLSARTEQQASALEETASSMEELTSTVRQNADNARQANQVASSASAIAAKGGTVVAEVVQTMDSINEASKKIVDIITVIDGIAFQTNILALNAAVEAARAGEHGRGFAVVASEVRSLAQRSAAAAREVKDLIGDSVGKTNDGSRLVAEAGRTMDEVVVSVKRVTDLVAEISAGAQEQSAGIEQVNIAITQMDQTTQQNAALVEQAAAASGSMQQQASSLARAVAAFRVDDAAAAAVPSIASAPAVRMPAPAAAAPRTVGGRRGGAVANAPRTEPRIAAPTAAGGDWEEF</sequence>